<gene>
    <name evidence="1" type="ORF">ADIS_0614</name>
</gene>
<dbReference type="AlphaFoldDB" id="R7ZXB9"/>
<keyword evidence="2" id="KW-1185">Reference proteome</keyword>
<protein>
    <submittedName>
        <fullName evidence="1">Uncharacterized protein</fullName>
    </submittedName>
</protein>
<name>R7ZXB9_9BACT</name>
<organism evidence="1 2">
    <name type="scientific">Lunatimonas lonarensis</name>
    <dbReference type="NCBI Taxonomy" id="1232681"/>
    <lineage>
        <taxon>Bacteria</taxon>
        <taxon>Pseudomonadati</taxon>
        <taxon>Bacteroidota</taxon>
        <taxon>Cytophagia</taxon>
        <taxon>Cytophagales</taxon>
        <taxon>Cyclobacteriaceae</taxon>
    </lineage>
</organism>
<proteinExistence type="predicted"/>
<sequence>MYPLGNHYLKGYFKILLNILSKITQGKVIGITENLNQAFRFCKNT</sequence>
<comment type="caution">
    <text evidence="1">The sequence shown here is derived from an EMBL/GenBank/DDBJ whole genome shotgun (WGS) entry which is preliminary data.</text>
</comment>
<evidence type="ECO:0000313" key="1">
    <source>
        <dbReference type="EMBL" id="EON78717.1"/>
    </source>
</evidence>
<accession>R7ZXB9</accession>
<evidence type="ECO:0000313" key="2">
    <source>
        <dbReference type="Proteomes" id="UP000013909"/>
    </source>
</evidence>
<dbReference type="EMBL" id="AQHR01000022">
    <property type="protein sequence ID" value="EON78717.1"/>
    <property type="molecule type" value="Genomic_DNA"/>
</dbReference>
<dbReference type="Proteomes" id="UP000013909">
    <property type="component" value="Unassembled WGS sequence"/>
</dbReference>
<reference evidence="1 2" key="1">
    <citation type="submission" date="2013-02" db="EMBL/GenBank/DDBJ databases">
        <title>A novel strain isolated from Lonar lake, Maharashtra, India.</title>
        <authorList>
            <person name="Singh A."/>
        </authorList>
    </citation>
    <scope>NUCLEOTIDE SEQUENCE [LARGE SCALE GENOMIC DNA]</scope>
    <source>
        <strain evidence="1 2">AK24</strain>
    </source>
</reference>